<evidence type="ECO:0000256" key="4">
    <source>
        <dbReference type="ARBA" id="ARBA00022989"/>
    </source>
</evidence>
<organism evidence="9 10">
    <name type="scientific">Nitzschia inconspicua</name>
    <dbReference type="NCBI Taxonomy" id="303405"/>
    <lineage>
        <taxon>Eukaryota</taxon>
        <taxon>Sar</taxon>
        <taxon>Stramenopiles</taxon>
        <taxon>Ochrophyta</taxon>
        <taxon>Bacillariophyta</taxon>
        <taxon>Bacillariophyceae</taxon>
        <taxon>Bacillariophycidae</taxon>
        <taxon>Bacillariales</taxon>
        <taxon>Bacillariaceae</taxon>
        <taxon>Nitzschia</taxon>
    </lineage>
</organism>
<keyword evidence="2 8" id="KW-0812">Transmembrane</keyword>
<keyword evidence="3" id="KW-0735">Signal-anchor</keyword>
<dbReference type="EMBL" id="JAGRRH010000018">
    <property type="protein sequence ID" value="KAG7350179.1"/>
    <property type="molecule type" value="Genomic_DNA"/>
</dbReference>
<evidence type="ECO:0000313" key="10">
    <source>
        <dbReference type="Proteomes" id="UP000693970"/>
    </source>
</evidence>
<comment type="caution">
    <text evidence="9">The sequence shown here is derived from an EMBL/GenBank/DDBJ whole genome shotgun (WGS) entry which is preliminary data.</text>
</comment>
<keyword evidence="10" id="KW-1185">Reference proteome</keyword>
<name>A0A9K3KUG2_9STRA</name>
<evidence type="ECO:0000256" key="1">
    <source>
        <dbReference type="ARBA" id="ARBA00004606"/>
    </source>
</evidence>
<dbReference type="InterPro" id="IPR051292">
    <property type="entry name" value="Xyl/GlcA_transferase"/>
</dbReference>
<feature type="region of interest" description="Disordered" evidence="7">
    <location>
        <begin position="88"/>
        <end position="116"/>
    </location>
</feature>
<feature type="transmembrane region" description="Helical" evidence="8">
    <location>
        <begin position="126"/>
        <end position="147"/>
    </location>
</feature>
<dbReference type="AlphaFoldDB" id="A0A9K3KUG2"/>
<protein>
    <submittedName>
        <fullName evidence="9">Glycosyl-transferase</fullName>
    </submittedName>
</protein>
<keyword evidence="6" id="KW-0325">Glycoprotein</keyword>
<dbReference type="GO" id="GO:0042285">
    <property type="term" value="F:xylosyltransferase activity"/>
    <property type="evidence" value="ECO:0007669"/>
    <property type="project" value="TreeGrafter"/>
</dbReference>
<comment type="subcellular location">
    <subcellularLocation>
        <location evidence="1">Membrane</location>
        <topology evidence="1">Single-pass type II membrane protein</topology>
    </subcellularLocation>
</comment>
<feature type="region of interest" description="Disordered" evidence="7">
    <location>
        <begin position="1"/>
        <end position="63"/>
    </location>
</feature>
<gene>
    <name evidence="9" type="ORF">IV203_009539</name>
</gene>
<feature type="compositionally biased region" description="Low complexity" evidence="7">
    <location>
        <begin position="9"/>
        <end position="19"/>
    </location>
</feature>
<feature type="compositionally biased region" description="Low complexity" evidence="7">
    <location>
        <begin position="106"/>
        <end position="116"/>
    </location>
</feature>
<evidence type="ECO:0000256" key="8">
    <source>
        <dbReference type="SAM" id="Phobius"/>
    </source>
</evidence>
<keyword evidence="5 8" id="KW-0472">Membrane</keyword>
<dbReference type="GO" id="GO:0016020">
    <property type="term" value="C:membrane"/>
    <property type="evidence" value="ECO:0007669"/>
    <property type="project" value="UniProtKB-SubCell"/>
</dbReference>
<evidence type="ECO:0000256" key="7">
    <source>
        <dbReference type="SAM" id="MobiDB-lite"/>
    </source>
</evidence>
<reference evidence="9" key="2">
    <citation type="submission" date="2021-04" db="EMBL/GenBank/DDBJ databases">
        <authorList>
            <person name="Podell S."/>
        </authorList>
    </citation>
    <scope>NUCLEOTIDE SEQUENCE</scope>
    <source>
        <strain evidence="9">Hildebrandi</strain>
    </source>
</reference>
<evidence type="ECO:0000256" key="5">
    <source>
        <dbReference type="ARBA" id="ARBA00023136"/>
    </source>
</evidence>
<proteinExistence type="predicted"/>
<evidence type="ECO:0000256" key="3">
    <source>
        <dbReference type="ARBA" id="ARBA00022968"/>
    </source>
</evidence>
<sequence length="573" mass="64247">MKRFSKRNTTTAGVTVTTTHAERNSPTFPNSNNSNSNHHHHNILDDHKRSDSPAAGNNNNNTGIVTSSSSYHYFFTDAASVNVNANGSQQQSVEYSPKGSKHSHSRITSSSSSSISPRMKRISKPFVYAMDFFVCLCLLQALIIYLLSDGHEEIGAVEQEQDDNMNNNKNHISPIILQWKELSSSTTTTTTTTSFRRQSTFQETFEEFESMPCTPSIEDEKDDISITLAIALVEKDLEKVPHHCRRWGIEAPISIAVWTDLSPTQIANKLFSFPSSICHPDQMTITTVATTTTTTATATFGNNIRNRLRNLAIQGATTTHVLPIDIHMWTSVDLYETLHTPKIRQTLADDPYQTILIPAFEMNKEACSTDHPDDNNNNDNEKKKKKKCHQDVPRNFDDLIVRLGEKSIYPMDPMDYELQGDADYRSWVRQSRSSLLSIECVSSSNRFQPFLVVRKCQHLPPFQEILSTTTDPNSNGSSNVHANDPTWIAHLIHVGYTMKQLGGEFVVYLPPKSATDPKFGFTDEMALPTAAGRGRGGGGGYKTNMDFFRWLDRSVPNRRVVSVCQDEEEDPVS</sequence>
<feature type="region of interest" description="Disordered" evidence="7">
    <location>
        <begin position="367"/>
        <end position="389"/>
    </location>
</feature>
<evidence type="ECO:0000313" key="9">
    <source>
        <dbReference type="EMBL" id="KAG7350179.1"/>
    </source>
</evidence>
<feature type="compositionally biased region" description="Basic and acidic residues" evidence="7">
    <location>
        <begin position="367"/>
        <end position="382"/>
    </location>
</feature>
<dbReference type="Pfam" id="PF13896">
    <property type="entry name" value="Glyco_transf_49"/>
    <property type="match status" value="1"/>
</dbReference>
<dbReference type="PANTHER" id="PTHR12270">
    <property type="entry name" value="GLYCOSYLTRANSFERASE-RELATED"/>
    <property type="match status" value="1"/>
</dbReference>
<evidence type="ECO:0000256" key="2">
    <source>
        <dbReference type="ARBA" id="ARBA00022692"/>
    </source>
</evidence>
<dbReference type="GO" id="GO:0035269">
    <property type="term" value="P:protein O-linked glycosylation via mannose"/>
    <property type="evidence" value="ECO:0007669"/>
    <property type="project" value="TreeGrafter"/>
</dbReference>
<feature type="compositionally biased region" description="Basic and acidic residues" evidence="7">
    <location>
        <begin position="42"/>
        <end position="51"/>
    </location>
</feature>
<dbReference type="PANTHER" id="PTHR12270:SF52">
    <property type="entry name" value="GLYCOSYLTRANSFERASE-LIKE PROTEIN GNT13-RELATED"/>
    <property type="match status" value="1"/>
</dbReference>
<dbReference type="OrthoDB" id="205012at2759"/>
<reference evidence="9" key="1">
    <citation type="journal article" date="2021" name="Sci. Rep.">
        <title>Diploid genomic architecture of Nitzschia inconspicua, an elite biomass production diatom.</title>
        <authorList>
            <person name="Oliver A."/>
            <person name="Podell S."/>
            <person name="Pinowska A."/>
            <person name="Traller J.C."/>
            <person name="Smith S.R."/>
            <person name="McClure R."/>
            <person name="Beliaev A."/>
            <person name="Bohutskyi P."/>
            <person name="Hill E.A."/>
            <person name="Rabines A."/>
            <person name="Zheng H."/>
            <person name="Allen L.Z."/>
            <person name="Kuo A."/>
            <person name="Grigoriev I.V."/>
            <person name="Allen A.E."/>
            <person name="Hazlebeck D."/>
            <person name="Allen E.E."/>
        </authorList>
    </citation>
    <scope>NUCLEOTIDE SEQUENCE</scope>
    <source>
        <strain evidence="9">Hildebrandi</strain>
    </source>
</reference>
<evidence type="ECO:0000256" key="6">
    <source>
        <dbReference type="ARBA" id="ARBA00023180"/>
    </source>
</evidence>
<accession>A0A9K3KUG2</accession>
<dbReference type="GO" id="GO:0015020">
    <property type="term" value="F:glucuronosyltransferase activity"/>
    <property type="evidence" value="ECO:0007669"/>
    <property type="project" value="TreeGrafter"/>
</dbReference>
<keyword evidence="4 8" id="KW-1133">Transmembrane helix</keyword>
<dbReference type="Proteomes" id="UP000693970">
    <property type="component" value="Unassembled WGS sequence"/>
</dbReference>